<gene>
    <name evidence="1" type="ORF">LEP1GSC029_4072</name>
</gene>
<protein>
    <submittedName>
        <fullName evidence="1">Uncharacterized protein</fullName>
    </submittedName>
</protein>
<evidence type="ECO:0000313" key="2">
    <source>
        <dbReference type="Proteomes" id="UP000012329"/>
    </source>
</evidence>
<sequence length="59" mass="6654">MNQKLKVPISFQVQLNSLLHEGLETKNPTQIVNSHLLGADWESKTGFFGVLLNLNSKKF</sequence>
<dbReference type="EMBL" id="AFJL02000193">
    <property type="protein sequence ID" value="EMY03256.1"/>
    <property type="molecule type" value="Genomic_DNA"/>
</dbReference>
<comment type="caution">
    <text evidence="1">The sequence shown here is derived from an EMBL/GenBank/DDBJ whole genome shotgun (WGS) entry which is preliminary data.</text>
</comment>
<dbReference type="Proteomes" id="UP000012329">
    <property type="component" value="Unassembled WGS sequence"/>
</dbReference>
<organism evidence="1 2">
    <name type="scientific">Leptospira interrogans str. 2002000626</name>
    <dbReference type="NCBI Taxonomy" id="996803"/>
    <lineage>
        <taxon>Bacteria</taxon>
        <taxon>Pseudomonadati</taxon>
        <taxon>Spirochaetota</taxon>
        <taxon>Spirochaetia</taxon>
        <taxon>Leptospirales</taxon>
        <taxon>Leptospiraceae</taxon>
        <taxon>Leptospira</taxon>
    </lineage>
</organism>
<evidence type="ECO:0000313" key="1">
    <source>
        <dbReference type="EMBL" id="EMY03256.1"/>
    </source>
</evidence>
<reference evidence="1 2" key="1">
    <citation type="submission" date="2013-02" db="EMBL/GenBank/DDBJ databases">
        <authorList>
            <person name="Harkins D.M."/>
            <person name="Durkin A.S."/>
            <person name="Brinkac L.M."/>
            <person name="Haft D.H."/>
            <person name="Selengut J.D."/>
            <person name="Sanka R."/>
            <person name="DePew J."/>
            <person name="Purushe J."/>
            <person name="Whelen A.C."/>
            <person name="Vinetz J.M."/>
            <person name="Sutton G.G."/>
            <person name="Nierman W.C."/>
            <person name="Fouts D.E."/>
        </authorList>
    </citation>
    <scope>NUCLEOTIDE SEQUENCE [LARGE SCALE GENOMIC DNA]</scope>
    <source>
        <strain evidence="1 2">2002000626</strain>
    </source>
</reference>
<proteinExistence type="predicted"/>
<name>A0A829D512_LEPIR</name>
<accession>A0A829D512</accession>
<dbReference type="AlphaFoldDB" id="A0A829D512"/>